<reference evidence="1 2" key="1">
    <citation type="submission" date="2024-02" db="EMBL/GenBank/DDBJ databases">
        <title>High-quality chromosome-scale genome assembly of Pensacola bahiagrass (Paspalum notatum Flugge var. saurae).</title>
        <authorList>
            <person name="Vega J.M."/>
            <person name="Podio M."/>
            <person name="Orjuela J."/>
            <person name="Siena L.A."/>
            <person name="Pessino S.C."/>
            <person name="Combes M.C."/>
            <person name="Mariac C."/>
            <person name="Albertini E."/>
            <person name="Pupilli F."/>
            <person name="Ortiz J.P.A."/>
            <person name="Leblanc O."/>
        </authorList>
    </citation>
    <scope>NUCLEOTIDE SEQUENCE [LARGE SCALE GENOMIC DNA]</scope>
    <source>
        <strain evidence="1">R1</strain>
        <tissue evidence="1">Leaf</tissue>
    </source>
</reference>
<keyword evidence="2" id="KW-1185">Reference proteome</keyword>
<accession>A0AAQ3WGL0</accession>
<sequence>MHPDCSQNFQPICKPPTLHLCETLRIPYRIQHPVQELNELTVFMSNLGALLQLDRSPAAGRGPWSPASPLKKLSSRVPRWPPERRPVVADWILPSKRRDAMFAEEKRSEEVALIPSST</sequence>
<proteinExistence type="predicted"/>
<dbReference type="EMBL" id="CP144746">
    <property type="protein sequence ID" value="WVZ60775.1"/>
    <property type="molecule type" value="Genomic_DNA"/>
</dbReference>
<evidence type="ECO:0000313" key="2">
    <source>
        <dbReference type="Proteomes" id="UP001341281"/>
    </source>
</evidence>
<dbReference type="AlphaFoldDB" id="A0AAQ3WGL0"/>
<protein>
    <submittedName>
        <fullName evidence="1">Uncharacterized protein</fullName>
    </submittedName>
</protein>
<evidence type="ECO:0000313" key="1">
    <source>
        <dbReference type="EMBL" id="WVZ60775.1"/>
    </source>
</evidence>
<gene>
    <name evidence="1" type="ORF">U9M48_010755</name>
</gene>
<dbReference type="Proteomes" id="UP001341281">
    <property type="component" value="Chromosome 02"/>
</dbReference>
<organism evidence="1 2">
    <name type="scientific">Paspalum notatum var. saurae</name>
    <dbReference type="NCBI Taxonomy" id="547442"/>
    <lineage>
        <taxon>Eukaryota</taxon>
        <taxon>Viridiplantae</taxon>
        <taxon>Streptophyta</taxon>
        <taxon>Embryophyta</taxon>
        <taxon>Tracheophyta</taxon>
        <taxon>Spermatophyta</taxon>
        <taxon>Magnoliopsida</taxon>
        <taxon>Liliopsida</taxon>
        <taxon>Poales</taxon>
        <taxon>Poaceae</taxon>
        <taxon>PACMAD clade</taxon>
        <taxon>Panicoideae</taxon>
        <taxon>Andropogonodae</taxon>
        <taxon>Paspaleae</taxon>
        <taxon>Paspalinae</taxon>
        <taxon>Paspalum</taxon>
    </lineage>
</organism>
<name>A0AAQ3WGL0_PASNO</name>